<evidence type="ECO:0000313" key="1">
    <source>
        <dbReference type="EMBL" id="KAH3739775.1"/>
    </source>
</evidence>
<organism evidence="1 2">
    <name type="scientific">Dreissena polymorpha</name>
    <name type="common">Zebra mussel</name>
    <name type="synonym">Mytilus polymorpha</name>
    <dbReference type="NCBI Taxonomy" id="45954"/>
    <lineage>
        <taxon>Eukaryota</taxon>
        <taxon>Metazoa</taxon>
        <taxon>Spiralia</taxon>
        <taxon>Lophotrochozoa</taxon>
        <taxon>Mollusca</taxon>
        <taxon>Bivalvia</taxon>
        <taxon>Autobranchia</taxon>
        <taxon>Heteroconchia</taxon>
        <taxon>Euheterodonta</taxon>
        <taxon>Imparidentia</taxon>
        <taxon>Neoheterodontei</taxon>
        <taxon>Myida</taxon>
        <taxon>Dreissenoidea</taxon>
        <taxon>Dreissenidae</taxon>
        <taxon>Dreissena</taxon>
    </lineage>
</organism>
<accession>A0A9D4D7U1</accession>
<evidence type="ECO:0000313" key="2">
    <source>
        <dbReference type="Proteomes" id="UP000828390"/>
    </source>
</evidence>
<dbReference type="Proteomes" id="UP000828390">
    <property type="component" value="Unassembled WGS sequence"/>
</dbReference>
<keyword evidence="2" id="KW-1185">Reference proteome</keyword>
<comment type="caution">
    <text evidence="1">The sequence shown here is derived from an EMBL/GenBank/DDBJ whole genome shotgun (WGS) entry which is preliminary data.</text>
</comment>
<dbReference type="EMBL" id="JAIWYP010000011">
    <property type="protein sequence ID" value="KAH3739775.1"/>
    <property type="molecule type" value="Genomic_DNA"/>
</dbReference>
<reference evidence="1" key="2">
    <citation type="submission" date="2020-11" db="EMBL/GenBank/DDBJ databases">
        <authorList>
            <person name="McCartney M.A."/>
            <person name="Auch B."/>
            <person name="Kono T."/>
            <person name="Mallez S."/>
            <person name="Becker A."/>
            <person name="Gohl D.M."/>
            <person name="Silverstein K.A.T."/>
            <person name="Koren S."/>
            <person name="Bechman K.B."/>
            <person name="Herman A."/>
            <person name="Abrahante J.E."/>
            <person name="Garbe J."/>
        </authorList>
    </citation>
    <scope>NUCLEOTIDE SEQUENCE</scope>
    <source>
        <strain evidence="1">Duluth1</strain>
        <tissue evidence="1">Whole animal</tissue>
    </source>
</reference>
<dbReference type="AlphaFoldDB" id="A0A9D4D7U1"/>
<sequence>MPILIVGNNLLSLRRALSHLTPSEPLCTAFLSDDILSSFFRPSTLALWFESKKWSLQQNV</sequence>
<proteinExistence type="predicted"/>
<gene>
    <name evidence="1" type="ORF">DPMN_046462</name>
</gene>
<protein>
    <submittedName>
        <fullName evidence="1">Uncharacterized protein</fullName>
    </submittedName>
</protein>
<name>A0A9D4D7U1_DREPO</name>
<reference evidence="1" key="1">
    <citation type="journal article" date="2019" name="bioRxiv">
        <title>The Genome of the Zebra Mussel, Dreissena polymorpha: A Resource for Invasive Species Research.</title>
        <authorList>
            <person name="McCartney M.A."/>
            <person name="Auch B."/>
            <person name="Kono T."/>
            <person name="Mallez S."/>
            <person name="Zhang Y."/>
            <person name="Obille A."/>
            <person name="Becker A."/>
            <person name="Abrahante J.E."/>
            <person name="Garbe J."/>
            <person name="Badalamenti J.P."/>
            <person name="Herman A."/>
            <person name="Mangelson H."/>
            <person name="Liachko I."/>
            <person name="Sullivan S."/>
            <person name="Sone E.D."/>
            <person name="Koren S."/>
            <person name="Silverstein K.A.T."/>
            <person name="Beckman K.B."/>
            <person name="Gohl D.M."/>
        </authorList>
    </citation>
    <scope>NUCLEOTIDE SEQUENCE</scope>
    <source>
        <strain evidence="1">Duluth1</strain>
        <tissue evidence="1">Whole animal</tissue>
    </source>
</reference>